<sequence>MYGKETMSFEEVTRIHLSEERRLKGSVSLGGNIAMVVNGKRNFNRFRRGTCWSCGQLSHYRSDCKVGKGNGASSA</sequence>
<organism evidence="3 4">
    <name type="scientific">Kingdonia uniflora</name>
    <dbReference type="NCBI Taxonomy" id="39325"/>
    <lineage>
        <taxon>Eukaryota</taxon>
        <taxon>Viridiplantae</taxon>
        <taxon>Streptophyta</taxon>
        <taxon>Embryophyta</taxon>
        <taxon>Tracheophyta</taxon>
        <taxon>Spermatophyta</taxon>
        <taxon>Magnoliopsida</taxon>
        <taxon>Ranunculales</taxon>
        <taxon>Circaeasteraceae</taxon>
        <taxon>Kingdonia</taxon>
    </lineage>
</organism>
<evidence type="ECO:0000313" key="3">
    <source>
        <dbReference type="EMBL" id="KAF6175522.1"/>
    </source>
</evidence>
<keyword evidence="4" id="KW-1185">Reference proteome</keyword>
<dbReference type="InterPro" id="IPR036875">
    <property type="entry name" value="Znf_CCHC_sf"/>
</dbReference>
<dbReference type="GO" id="GO:0008270">
    <property type="term" value="F:zinc ion binding"/>
    <property type="evidence" value="ECO:0007669"/>
    <property type="project" value="UniProtKB-KW"/>
</dbReference>
<dbReference type="Proteomes" id="UP000541444">
    <property type="component" value="Unassembled WGS sequence"/>
</dbReference>
<dbReference type="PROSITE" id="PS50158">
    <property type="entry name" value="ZF_CCHC"/>
    <property type="match status" value="1"/>
</dbReference>
<feature type="domain" description="CCHC-type" evidence="2">
    <location>
        <begin position="51"/>
        <end position="65"/>
    </location>
</feature>
<comment type="caution">
    <text evidence="3">The sequence shown here is derived from an EMBL/GenBank/DDBJ whole genome shotgun (WGS) entry which is preliminary data.</text>
</comment>
<reference evidence="3 4" key="1">
    <citation type="journal article" date="2020" name="IScience">
        <title>Genome Sequencing of the Endangered Kingdonia uniflora (Circaeasteraceae, Ranunculales) Reveals Potential Mechanisms of Evolutionary Specialization.</title>
        <authorList>
            <person name="Sun Y."/>
            <person name="Deng T."/>
            <person name="Zhang A."/>
            <person name="Moore M.J."/>
            <person name="Landis J.B."/>
            <person name="Lin N."/>
            <person name="Zhang H."/>
            <person name="Zhang X."/>
            <person name="Huang J."/>
            <person name="Zhang X."/>
            <person name="Sun H."/>
            <person name="Wang H."/>
        </authorList>
    </citation>
    <scope>NUCLEOTIDE SEQUENCE [LARGE SCALE GENOMIC DNA]</scope>
    <source>
        <strain evidence="3">TB1705</strain>
        <tissue evidence="3">Leaf</tissue>
    </source>
</reference>
<proteinExistence type="predicted"/>
<dbReference type="GO" id="GO:0003676">
    <property type="term" value="F:nucleic acid binding"/>
    <property type="evidence" value="ECO:0007669"/>
    <property type="project" value="InterPro"/>
</dbReference>
<evidence type="ECO:0000256" key="1">
    <source>
        <dbReference type="PROSITE-ProRule" id="PRU00047"/>
    </source>
</evidence>
<dbReference type="EMBL" id="JACGCM010000178">
    <property type="protein sequence ID" value="KAF6175522.1"/>
    <property type="molecule type" value="Genomic_DNA"/>
</dbReference>
<dbReference type="AlphaFoldDB" id="A0A7J7P8C5"/>
<keyword evidence="1" id="KW-0862">Zinc</keyword>
<dbReference type="InterPro" id="IPR001878">
    <property type="entry name" value="Znf_CCHC"/>
</dbReference>
<evidence type="ECO:0000259" key="2">
    <source>
        <dbReference type="PROSITE" id="PS50158"/>
    </source>
</evidence>
<accession>A0A7J7P8C5</accession>
<dbReference type="SUPFAM" id="SSF57756">
    <property type="entry name" value="Retrovirus zinc finger-like domains"/>
    <property type="match status" value="1"/>
</dbReference>
<evidence type="ECO:0000313" key="4">
    <source>
        <dbReference type="Proteomes" id="UP000541444"/>
    </source>
</evidence>
<keyword evidence="1" id="KW-0479">Metal-binding</keyword>
<keyword evidence="1" id="KW-0863">Zinc-finger</keyword>
<gene>
    <name evidence="3" type="ORF">GIB67_038096</name>
</gene>
<name>A0A7J7P8C5_9MAGN</name>
<protein>
    <recommendedName>
        <fullName evidence="2">CCHC-type domain-containing protein</fullName>
    </recommendedName>
</protein>